<organism evidence="1">
    <name type="scientific">bioreactor metagenome</name>
    <dbReference type="NCBI Taxonomy" id="1076179"/>
    <lineage>
        <taxon>unclassified sequences</taxon>
        <taxon>metagenomes</taxon>
        <taxon>ecological metagenomes</taxon>
    </lineage>
</organism>
<gene>
    <name evidence="1" type="ORF">SDC9_110834</name>
</gene>
<accession>A0A645BES3</accession>
<protein>
    <submittedName>
        <fullName evidence="1">Uncharacterized protein</fullName>
    </submittedName>
</protein>
<comment type="caution">
    <text evidence="1">The sequence shown here is derived from an EMBL/GenBank/DDBJ whole genome shotgun (WGS) entry which is preliminary data.</text>
</comment>
<proteinExistence type="predicted"/>
<dbReference type="AlphaFoldDB" id="A0A645BES3"/>
<reference evidence="1" key="1">
    <citation type="submission" date="2019-08" db="EMBL/GenBank/DDBJ databases">
        <authorList>
            <person name="Kucharzyk K."/>
            <person name="Murdoch R.W."/>
            <person name="Higgins S."/>
            <person name="Loffler F."/>
        </authorList>
    </citation>
    <scope>NUCLEOTIDE SEQUENCE</scope>
</reference>
<dbReference type="EMBL" id="VSSQ01019693">
    <property type="protein sequence ID" value="MPM63949.1"/>
    <property type="molecule type" value="Genomic_DNA"/>
</dbReference>
<name>A0A645BES3_9ZZZZ</name>
<evidence type="ECO:0000313" key="1">
    <source>
        <dbReference type="EMBL" id="MPM63949.1"/>
    </source>
</evidence>
<sequence length="127" mass="13854">MAGWVWSVMTGHDLEKDGLVRPDPTEDDGVFRATDELDPGLPMPALQDIAAVATKPKSDAALLCAIRPLCEVSSHILWNSPQALRWIALQRASVDSLKSVALSTKASFWKQQAAMIQHWPPVAPSIN</sequence>